<dbReference type="Ensembl" id="ENSPKIT00000009753.1">
    <property type="protein sequence ID" value="ENSPKIP00000028962.1"/>
    <property type="gene ID" value="ENSPKIG00000010397.1"/>
</dbReference>
<organism evidence="6 7">
    <name type="scientific">Paramormyrops kingsleyae</name>
    <dbReference type="NCBI Taxonomy" id="1676925"/>
    <lineage>
        <taxon>Eukaryota</taxon>
        <taxon>Metazoa</taxon>
        <taxon>Chordata</taxon>
        <taxon>Craniata</taxon>
        <taxon>Vertebrata</taxon>
        <taxon>Euteleostomi</taxon>
        <taxon>Actinopterygii</taxon>
        <taxon>Neopterygii</taxon>
        <taxon>Teleostei</taxon>
        <taxon>Osteoglossocephala</taxon>
        <taxon>Osteoglossomorpha</taxon>
        <taxon>Osteoglossiformes</taxon>
        <taxon>Mormyridae</taxon>
        <taxon>Paramormyrops</taxon>
    </lineage>
</organism>
<keyword evidence="3" id="KW-0433">Leucine-rich repeat</keyword>
<dbReference type="OrthoDB" id="120976at2759"/>
<evidence type="ECO:0000256" key="1">
    <source>
        <dbReference type="ARBA" id="ARBA00009297"/>
    </source>
</evidence>
<keyword evidence="7" id="KW-1185">Reference proteome</keyword>
<protein>
    <recommendedName>
        <fullName evidence="2">Leucine-rich repeat-containing protein 42</fullName>
    </recommendedName>
</protein>
<feature type="region of interest" description="Disordered" evidence="5">
    <location>
        <begin position="346"/>
        <end position="417"/>
    </location>
</feature>
<evidence type="ECO:0000313" key="7">
    <source>
        <dbReference type="Proteomes" id="UP000261540"/>
    </source>
</evidence>
<dbReference type="Proteomes" id="UP000261540">
    <property type="component" value="Unplaced"/>
</dbReference>
<evidence type="ECO:0000256" key="5">
    <source>
        <dbReference type="SAM" id="MobiDB-lite"/>
    </source>
</evidence>
<dbReference type="PANTHER" id="PTHR31994">
    <property type="entry name" value="LEUCINE-RICH REPEAT-CONTAINING PROTEIN 42"/>
    <property type="match status" value="1"/>
</dbReference>
<evidence type="ECO:0000313" key="6">
    <source>
        <dbReference type="Ensembl" id="ENSPKIP00000028962.1"/>
    </source>
</evidence>
<name>A0A3B3SDW8_9TELE</name>
<dbReference type="CTD" id="115353"/>
<dbReference type="InterPro" id="IPR039631">
    <property type="entry name" value="LRRC42"/>
</dbReference>
<accession>A0A3B3SDW8</accession>
<proteinExistence type="inferred from homology"/>
<dbReference type="GeneTree" id="ENSGT00390000002727"/>
<dbReference type="InterPro" id="IPR032675">
    <property type="entry name" value="LRR_dom_sf"/>
</dbReference>
<evidence type="ECO:0000256" key="2">
    <source>
        <dbReference type="ARBA" id="ARBA00014198"/>
    </source>
</evidence>
<dbReference type="SUPFAM" id="SSF52047">
    <property type="entry name" value="RNI-like"/>
    <property type="match status" value="1"/>
</dbReference>
<evidence type="ECO:0000256" key="4">
    <source>
        <dbReference type="ARBA" id="ARBA00022737"/>
    </source>
</evidence>
<dbReference type="KEGG" id="pki:111846060"/>
<dbReference type="AlphaFoldDB" id="A0A3B3SDW8"/>
<evidence type="ECO:0000256" key="3">
    <source>
        <dbReference type="ARBA" id="ARBA00022614"/>
    </source>
</evidence>
<dbReference type="InterPro" id="IPR001611">
    <property type="entry name" value="Leu-rich_rpt"/>
</dbReference>
<comment type="similarity">
    <text evidence="1">Belongs to the LRRC42 family.</text>
</comment>
<dbReference type="STRING" id="1676925.ENSPKIP00000028962"/>
<feature type="compositionally biased region" description="Polar residues" evidence="5">
    <location>
        <begin position="371"/>
        <end position="383"/>
    </location>
</feature>
<dbReference type="Gene3D" id="3.80.10.10">
    <property type="entry name" value="Ribonuclease Inhibitor"/>
    <property type="match status" value="1"/>
</dbReference>
<dbReference type="PANTHER" id="PTHR31994:SF3">
    <property type="entry name" value="LEUCINE-RICH REPEAT-CONTAINING PROTEIN 42"/>
    <property type="match status" value="1"/>
</dbReference>
<reference evidence="6" key="1">
    <citation type="submission" date="2025-08" db="UniProtKB">
        <authorList>
            <consortium name="Ensembl"/>
        </authorList>
    </citation>
    <scope>IDENTIFICATION</scope>
</reference>
<dbReference type="Pfam" id="PF00560">
    <property type="entry name" value="LRR_1"/>
    <property type="match status" value="1"/>
</dbReference>
<keyword evidence="4" id="KW-0677">Repeat</keyword>
<sequence>MCSWENYETSGPVFIRENGELRCLNDSSLALGSLRHCRVPPSRPFPRGFSVRLRGDGGSQAPVSICRRKEHFVFTYTKEGNLRYTAKSLFKMALLFVAENVQHIDSLVGFPEQIAEQLFIAAEEKQKFADAESGTRALRLFSEAYGDLVLKSLCLRKRHLLVSEKLEEIKMFHNLKSLDLYGCKLGDNHEILPHLTSEALSSLTWLSLGDNILSDYGLRKLTAPVRVMKRGLDCLKLLDLSYNPLSEQAVGYLTCFSALQGLDVSGTEIQISERVKQTFCDGMGLVLSEVPLTDLCHSRCKTRGWAEQVVNQWEICRAESSKLRASLQRDNVLRFYGRKRFVHEAAKGASSGKEEEEEDDEKTRIHFCKAASSSQKTGQTSGADGQKAPPSQKKRKREASYPAPHPGPPAKQKAVPLTVEDWDLLNSY</sequence>
<reference evidence="6" key="2">
    <citation type="submission" date="2025-09" db="UniProtKB">
        <authorList>
            <consortium name="Ensembl"/>
        </authorList>
    </citation>
    <scope>IDENTIFICATION</scope>
</reference>